<organism evidence="1 2">
    <name type="scientific">Geosporobacter ferrireducens</name>
    <dbReference type="NCBI Taxonomy" id="1424294"/>
    <lineage>
        <taxon>Bacteria</taxon>
        <taxon>Bacillati</taxon>
        <taxon>Bacillota</taxon>
        <taxon>Clostridia</taxon>
        <taxon>Peptostreptococcales</taxon>
        <taxon>Thermotaleaceae</taxon>
        <taxon>Geosporobacter</taxon>
    </lineage>
</organism>
<keyword evidence="2" id="KW-1185">Reference proteome</keyword>
<dbReference type="AlphaFoldDB" id="A0A1D8GLL3"/>
<evidence type="ECO:0000313" key="2">
    <source>
        <dbReference type="Proteomes" id="UP000095743"/>
    </source>
</evidence>
<sequence>MALEQKVDKKEGLKAALAVMQYVDYGKTGLKVSFYYVTLICNNYTEIGRCKPNQIYGGM</sequence>
<reference evidence="1 2" key="1">
    <citation type="submission" date="2016-09" db="EMBL/GenBank/DDBJ databases">
        <title>Genomic analysis reveals versatility of anaerobic energy metabolism of Geosporobacter ferrireducens IRF9 of phylum Firmicutes.</title>
        <authorList>
            <person name="Kim S.-J."/>
        </authorList>
    </citation>
    <scope>NUCLEOTIDE SEQUENCE [LARGE SCALE GENOMIC DNA]</scope>
    <source>
        <strain evidence="1 2">IRF9</strain>
    </source>
</reference>
<name>A0A1D8GLL3_9FIRM</name>
<dbReference type="Proteomes" id="UP000095743">
    <property type="component" value="Chromosome"/>
</dbReference>
<protein>
    <submittedName>
        <fullName evidence="1">Uncharacterized protein</fullName>
    </submittedName>
</protein>
<gene>
    <name evidence="1" type="ORF">Gferi_21030</name>
</gene>
<accession>A0A1D8GLL3</accession>
<evidence type="ECO:0000313" key="1">
    <source>
        <dbReference type="EMBL" id="AOT71798.1"/>
    </source>
</evidence>
<dbReference type="RefSeq" id="WP_069980004.1">
    <property type="nucleotide sequence ID" value="NZ_VENK01000009.1"/>
</dbReference>
<dbReference type="EMBL" id="CP017269">
    <property type="protein sequence ID" value="AOT71798.1"/>
    <property type="molecule type" value="Genomic_DNA"/>
</dbReference>
<dbReference type="KEGG" id="gfe:Gferi_21030"/>
<proteinExistence type="predicted"/>